<sequence>MAAITTPSPLAQAIDEFLDDMKARQRKTPFYKEILTSRSVLAPNENPREVHIRTKELEGFVKELEERRAKSKTLRTLRTLAPFVNGIVTLMDACFALIQASPFAFIVALSVARFVLKLATNTNSAFDLVTETMGKIGTYLQYYGKFAVAYKTSDEVRECLVASYKNIVNFCATASNLLYEHDGQAPTPVAPALPVVVRWKIPNENGWRVWDPERDGKSTDLKLGFDYIRMLRSGFGDGERKFDVPIRSGLDWTRKVFLSCA</sequence>
<organism evidence="1 2">
    <name type="scientific">Penicillium vulpinum</name>
    <dbReference type="NCBI Taxonomy" id="29845"/>
    <lineage>
        <taxon>Eukaryota</taxon>
        <taxon>Fungi</taxon>
        <taxon>Dikarya</taxon>
        <taxon>Ascomycota</taxon>
        <taxon>Pezizomycotina</taxon>
        <taxon>Eurotiomycetes</taxon>
        <taxon>Eurotiomycetidae</taxon>
        <taxon>Eurotiales</taxon>
        <taxon>Aspergillaceae</taxon>
        <taxon>Penicillium</taxon>
    </lineage>
</organism>
<gene>
    <name evidence="1" type="ORF">PENVUL_c031G08255</name>
</gene>
<keyword evidence="2" id="KW-1185">Reference proteome</keyword>
<dbReference type="STRING" id="29845.A0A1V6RT22"/>
<protein>
    <recommendedName>
        <fullName evidence="3">Fungal STAND N-terminal Goodbye domain-containing protein</fullName>
    </recommendedName>
</protein>
<name>A0A1V6RT22_9EURO</name>
<evidence type="ECO:0000313" key="1">
    <source>
        <dbReference type="EMBL" id="OQE04629.1"/>
    </source>
</evidence>
<evidence type="ECO:0008006" key="3">
    <source>
        <dbReference type="Google" id="ProtNLM"/>
    </source>
</evidence>
<dbReference type="Proteomes" id="UP000191518">
    <property type="component" value="Unassembled WGS sequence"/>
</dbReference>
<proteinExistence type="predicted"/>
<dbReference type="EMBL" id="MDYP01000031">
    <property type="protein sequence ID" value="OQE04629.1"/>
    <property type="molecule type" value="Genomic_DNA"/>
</dbReference>
<dbReference type="AlphaFoldDB" id="A0A1V6RT22"/>
<evidence type="ECO:0000313" key="2">
    <source>
        <dbReference type="Proteomes" id="UP000191518"/>
    </source>
</evidence>
<accession>A0A1V6RT22</accession>
<comment type="caution">
    <text evidence="1">The sequence shown here is derived from an EMBL/GenBank/DDBJ whole genome shotgun (WGS) entry which is preliminary data.</text>
</comment>
<reference evidence="2" key="1">
    <citation type="journal article" date="2017" name="Nat. Microbiol.">
        <title>Global analysis of biosynthetic gene clusters reveals vast potential of secondary metabolite production in Penicillium species.</title>
        <authorList>
            <person name="Nielsen J.C."/>
            <person name="Grijseels S."/>
            <person name="Prigent S."/>
            <person name="Ji B."/>
            <person name="Dainat J."/>
            <person name="Nielsen K.F."/>
            <person name="Frisvad J.C."/>
            <person name="Workman M."/>
            <person name="Nielsen J."/>
        </authorList>
    </citation>
    <scope>NUCLEOTIDE SEQUENCE [LARGE SCALE GENOMIC DNA]</scope>
    <source>
        <strain evidence="2">IBT 29486</strain>
    </source>
</reference>